<keyword evidence="6" id="KW-0378">Hydrolase</keyword>
<evidence type="ECO:0000256" key="1">
    <source>
        <dbReference type="ARBA" id="ARBA00006847"/>
    </source>
</evidence>
<protein>
    <submittedName>
        <fullName evidence="12">CRISPR-associated helicase Cas3</fullName>
    </submittedName>
</protein>
<accession>A0ABY8QR17</accession>
<keyword evidence="9" id="KW-0051">Antiviral defense</keyword>
<feature type="compositionally biased region" description="Basic and acidic residues" evidence="10">
    <location>
        <begin position="538"/>
        <end position="552"/>
    </location>
</feature>
<keyword evidence="7" id="KW-0347">Helicase</keyword>
<evidence type="ECO:0000256" key="8">
    <source>
        <dbReference type="ARBA" id="ARBA00022840"/>
    </source>
</evidence>
<keyword evidence="4" id="KW-0479">Metal-binding</keyword>
<dbReference type="Proteomes" id="UP001209083">
    <property type="component" value="Chromosome"/>
</dbReference>
<dbReference type="Gene3D" id="3.40.50.300">
    <property type="entry name" value="P-loop containing nucleotide triphosphate hydrolases"/>
    <property type="match status" value="2"/>
</dbReference>
<dbReference type="InterPro" id="IPR027417">
    <property type="entry name" value="P-loop_NTPase"/>
</dbReference>
<keyword evidence="5" id="KW-0547">Nucleotide-binding</keyword>
<dbReference type="InterPro" id="IPR006483">
    <property type="entry name" value="CRISPR-assoc_Cas3_HD"/>
</dbReference>
<organism evidence="12 13">
    <name type="scientific">Saxibacter everestensis</name>
    <dbReference type="NCBI Taxonomy" id="2909229"/>
    <lineage>
        <taxon>Bacteria</taxon>
        <taxon>Bacillati</taxon>
        <taxon>Actinomycetota</taxon>
        <taxon>Actinomycetes</taxon>
        <taxon>Micrococcales</taxon>
        <taxon>Brevibacteriaceae</taxon>
        <taxon>Saxibacter</taxon>
    </lineage>
</organism>
<evidence type="ECO:0000256" key="10">
    <source>
        <dbReference type="SAM" id="MobiDB-lite"/>
    </source>
</evidence>
<comment type="similarity">
    <text evidence="1">In the N-terminal section; belongs to the CRISPR-associated nuclease Cas3-HD family.</text>
</comment>
<evidence type="ECO:0000259" key="11">
    <source>
        <dbReference type="PROSITE" id="PS51643"/>
    </source>
</evidence>
<dbReference type="SMART" id="SM00490">
    <property type="entry name" value="HELICc"/>
    <property type="match status" value="1"/>
</dbReference>
<dbReference type="RefSeq" id="WP_349638071.1">
    <property type="nucleotide sequence ID" value="NZ_CP090958.1"/>
</dbReference>
<dbReference type="Pfam" id="PF22590">
    <property type="entry name" value="Cas3-like_C_2"/>
    <property type="match status" value="1"/>
</dbReference>
<dbReference type="NCBIfam" id="TIGR01587">
    <property type="entry name" value="cas3_core"/>
    <property type="match status" value="1"/>
</dbReference>
<evidence type="ECO:0000313" key="12">
    <source>
        <dbReference type="EMBL" id="WGW11286.1"/>
    </source>
</evidence>
<dbReference type="SMART" id="SM00487">
    <property type="entry name" value="DEXDc"/>
    <property type="match status" value="1"/>
</dbReference>
<dbReference type="InterPro" id="IPR038257">
    <property type="entry name" value="CRISPR-assoc_Cas3_HD_sf"/>
</dbReference>
<dbReference type="EMBL" id="CP090958">
    <property type="protein sequence ID" value="WGW11286.1"/>
    <property type="molecule type" value="Genomic_DNA"/>
</dbReference>
<keyword evidence="8" id="KW-0067">ATP-binding</keyword>
<evidence type="ECO:0000256" key="6">
    <source>
        <dbReference type="ARBA" id="ARBA00022801"/>
    </source>
</evidence>
<evidence type="ECO:0000256" key="7">
    <source>
        <dbReference type="ARBA" id="ARBA00022806"/>
    </source>
</evidence>
<evidence type="ECO:0000256" key="4">
    <source>
        <dbReference type="ARBA" id="ARBA00022723"/>
    </source>
</evidence>
<reference evidence="12 13" key="1">
    <citation type="submission" date="2023-05" db="EMBL/GenBank/DDBJ databases">
        <title>Lithophilousrod everest ZFBP1038 complete genpme.</title>
        <authorList>
            <person name="Tian M."/>
        </authorList>
    </citation>
    <scope>NUCLEOTIDE SEQUENCE [LARGE SCALE GENOMIC DNA]</scope>
    <source>
        <strain evidence="12 13">ZFBP1038</strain>
    </source>
</reference>
<dbReference type="InterPro" id="IPR050547">
    <property type="entry name" value="DEAD_box_RNA_helicases"/>
</dbReference>
<evidence type="ECO:0000256" key="9">
    <source>
        <dbReference type="ARBA" id="ARBA00023118"/>
    </source>
</evidence>
<evidence type="ECO:0000313" key="13">
    <source>
        <dbReference type="Proteomes" id="UP001209083"/>
    </source>
</evidence>
<keyword evidence="3" id="KW-0540">Nuclease</keyword>
<evidence type="ECO:0000256" key="2">
    <source>
        <dbReference type="ARBA" id="ARBA00009046"/>
    </source>
</evidence>
<evidence type="ECO:0000256" key="5">
    <source>
        <dbReference type="ARBA" id="ARBA00022741"/>
    </source>
</evidence>
<dbReference type="CDD" id="cd09641">
    <property type="entry name" value="Cas3''_I"/>
    <property type="match status" value="1"/>
</dbReference>
<dbReference type="PANTHER" id="PTHR47963:SF9">
    <property type="entry name" value="CRISPR-ASSOCIATED ENDONUCLEASE_HELICASE CAS3"/>
    <property type="match status" value="1"/>
</dbReference>
<dbReference type="InterPro" id="IPR001650">
    <property type="entry name" value="Helicase_C-like"/>
</dbReference>
<dbReference type="InterPro" id="IPR041372">
    <property type="entry name" value="Cas3_C"/>
</dbReference>
<evidence type="ECO:0000256" key="3">
    <source>
        <dbReference type="ARBA" id="ARBA00022722"/>
    </source>
</evidence>
<dbReference type="PANTHER" id="PTHR47963">
    <property type="entry name" value="DEAD-BOX ATP-DEPENDENT RNA HELICASE 47, MITOCHONDRIAL"/>
    <property type="match status" value="1"/>
</dbReference>
<dbReference type="Gene3D" id="1.10.3210.30">
    <property type="match status" value="1"/>
</dbReference>
<dbReference type="SUPFAM" id="SSF52540">
    <property type="entry name" value="P-loop containing nucleoside triphosphate hydrolases"/>
    <property type="match status" value="1"/>
</dbReference>
<dbReference type="InterPro" id="IPR054712">
    <property type="entry name" value="Cas3-like_dom"/>
</dbReference>
<keyword evidence="13" id="KW-1185">Reference proteome</keyword>
<dbReference type="InterPro" id="IPR014001">
    <property type="entry name" value="Helicase_ATP-bd"/>
</dbReference>
<dbReference type="Pfam" id="PF18395">
    <property type="entry name" value="Cas3_C"/>
    <property type="match status" value="1"/>
</dbReference>
<proteinExistence type="inferred from homology"/>
<feature type="region of interest" description="Disordered" evidence="10">
    <location>
        <begin position="521"/>
        <end position="557"/>
    </location>
</feature>
<comment type="similarity">
    <text evidence="2">In the central section; belongs to the CRISPR-associated helicase Cas3 family.</text>
</comment>
<sequence length="986" mass="108725">MSPTGPSQTELSPAARIAWAKSKTDDETHREIIGWLPLVTHLDDAAAVAARLWDHWVPAAIRRQLATASGGDDAHARRVFIWLAGIHDVAKASPAFAVQVEQLAAPMEKAGLRFERGLAKDPNRPKARHERVGFLAVRDWLADRHGFTACEARPLASIVAAHHGLPPDTRAITWLTERPELVGTGLWAQVRMELLDRAERMHLHAGDLERCRTAALPPTVQVLLSALVIMADWIASSEDLFPYASPGEVPSYDTGQRVEAAWRQLKLPVPWTATDGFRSVDELFTARFDFPTGARPRPAQRELVEAAEALDEPALLILEAEMGMGKTEAALAAAEVLAAKFGLGGVFIALPSQATSDALFARTTKWIERLGIGEPNSVFLAHSKARLNNDYSAMLSRSYFRSIGQDEPEQKPRRPGLSEAAAVHLWMTSAKRGPLANFVVGTIDQVLFGSLRSRHLMLRHLALASKVVVIDECHAYDTYMNSYLDRALHWLGAYGVPVVMLSATLPSSRRKNLVEAYDSGVETRRAKASESPPQRVSLAERRQRSAERKKEQPTTYDALDGDIGYPSIVVSGGPTATTQVLTPAPTGSSRRIAIERIENSDDALIAALSGYLTDGGCVAVIRNTVDRAQRTAEALRASFPDTDVTLSHSRFLAADRAATDRRLLNLFGPPSRASRRPARHIVVATQVIEQSLDLDFDLMISDLAPIDLLLQRAGRLHRHQRTDAERPEPLRTPKLLISGVDWTAVPPKPDSSFCPASRKRDRPVYQPHVLYRTLAVLQGRESLDLPDDITKLVQLVYGRDQLGPEEWHSAMAAALVLYEDRQRESSAAAATHRLGSVGATTSLIDWVYGTTDDPTDEVKGRAAVRDTEETLEVLVLTKDRDGTIGTPSWLDHGGGESIQMNETPPPKLAKVILGCSINLPVRMCRYGRIDRHIAELKDRFDLQYWHSSRDLNGELPLILDAEGRAELNGYQLHYDPHNGLVVTRDE</sequence>
<name>A0ABY8QR17_9MICO</name>
<feature type="domain" description="HD Cas3-type" evidence="11">
    <location>
        <begin position="31"/>
        <end position="234"/>
    </location>
</feature>
<dbReference type="InterPro" id="IPR006474">
    <property type="entry name" value="Helicase_Cas3_CRISPR-ass_core"/>
</dbReference>
<dbReference type="NCBIfam" id="TIGR01596">
    <property type="entry name" value="cas3_HD"/>
    <property type="match status" value="1"/>
</dbReference>
<dbReference type="Pfam" id="PF18019">
    <property type="entry name" value="Cas3_HD"/>
    <property type="match status" value="1"/>
</dbReference>
<gene>
    <name evidence="12" type="primary">cas3</name>
    <name evidence="12" type="ORF">LWF01_14485</name>
</gene>
<dbReference type="PROSITE" id="PS51643">
    <property type="entry name" value="HD_CAS3"/>
    <property type="match status" value="1"/>
</dbReference>